<dbReference type="GO" id="GO:0016740">
    <property type="term" value="F:transferase activity"/>
    <property type="evidence" value="ECO:0007669"/>
    <property type="project" value="UniProtKB-KW"/>
</dbReference>
<feature type="domain" description="Glycosyltransferase 2-like" evidence="1">
    <location>
        <begin position="431"/>
        <end position="553"/>
    </location>
</feature>
<comment type="caution">
    <text evidence="2">The sequence shown here is derived from an EMBL/GenBank/DDBJ whole genome shotgun (WGS) entry which is preliminary data.</text>
</comment>
<keyword evidence="2" id="KW-0808">Transferase</keyword>
<dbReference type="SUPFAM" id="SSF53448">
    <property type="entry name" value="Nucleotide-diphospho-sugar transferases"/>
    <property type="match status" value="1"/>
</dbReference>
<proteinExistence type="predicted"/>
<name>A0A7X6H1J2_9RHOB</name>
<gene>
    <name evidence="2" type="ORF">HCU73_12680</name>
</gene>
<dbReference type="Gene3D" id="3.90.550.10">
    <property type="entry name" value="Spore Coat Polysaccharide Biosynthesis Protein SpsA, Chain A"/>
    <property type="match status" value="1"/>
</dbReference>
<reference evidence="2 3" key="1">
    <citation type="submission" date="2020-04" db="EMBL/GenBank/DDBJ databases">
        <authorList>
            <person name="Yoon J."/>
        </authorList>
    </citation>
    <scope>NUCLEOTIDE SEQUENCE [LARGE SCALE GENOMIC DNA]</scope>
    <source>
        <strain evidence="2 3">KMU-115</strain>
    </source>
</reference>
<dbReference type="Pfam" id="PF13692">
    <property type="entry name" value="Glyco_trans_1_4"/>
    <property type="match status" value="1"/>
</dbReference>
<dbReference type="EMBL" id="JAAZQQ010000004">
    <property type="protein sequence ID" value="NKX45443.1"/>
    <property type="molecule type" value="Genomic_DNA"/>
</dbReference>
<evidence type="ECO:0000313" key="2">
    <source>
        <dbReference type="EMBL" id="NKX45443.1"/>
    </source>
</evidence>
<accession>A0A7X6H1J2</accession>
<sequence>MTLTDLVESAILSQGDLFIHAAPTALADGLGVVCGGRPVPLEVMDDDVAWPADLPFRKAFVYPEDGAPLDEQLFDGTPVAFGSEAYVNALPDWAVDNGRTLQMRVDGVDEPHLIGIDVPIVIPAGVGPGRFEALVAAHRCDVALVVRFDPGPGGKAETVEVRFDPAFGGGQSPAGYQQVSLASPFRDTEVTVTMAVRHLGYRSDGSQDDPYVFIANAEVIAGNIGRGRMRPRHRSVGDGAGGAWFRAPVTPFLSPNDAPLALSLGDEQLDIFGPEQNELTLVDDYGHSLVLKARAPMTALLHVDGAPVDRIEIRTDDTFVRLPTALMRGEIVTVSVRDLSGSQVFLTLPVLAPRMLTPAEVLSRESRAPFPTDLTVRANHRYRGLRAHLDHPVPGLDPASLSTAIQTLDRTFDTLKLKPIAFPEVEDPKVSVVIPAHNKVEVTYYGLCALLVAHNRASFEVIVVDDASTDETAELETIVSGIRVVRNTEAQRFIRACNAGVAASRGEYVVLLNNDTEPTVGWLDALIDAFERFENVGLVGSKLLYPDGSLQDAGGIVWGSGNPWNYGHRANPWDPRFCYARQADYLSGAALMTTRAIWDHVGGLSDYLEPMYFEDTDLAFKVREAGFTTWFVPSSVVYHFEGMTSGTDTSSGFKRYQEVNRPKFKRRWARAYAGFGKEGQQPDLEKDRGIVGRVLFIDYGIPREDRDAGSYAARREIELVQSLGYKVTFLPQNLAHLGSYTEELERSGVEVIRAPFYLSVAEFLEKRAAEFDAVYITRYYVAQETIPHIRRWAPEAKIILNNADLHFLRELRSALGSKDPARIAAVRQVREKELEMMRAADLVLSYNEVEHSVILSHTDGQARVMTCPWVVEIPEKVPALKGRKGMSFLGNYGHPPNAEGVIWFCTEVMPMLEGTDAHLSIYGSGMGADIKALASDMVDPAGFIEEVSDAYDRHRIFIAPLLSGAGIKGKVLSALAHGIPTILTPVAAEGIGLRSGHDSIIVETPQDWADAILRLSEDDKLWTAMSKAARAYAADRFSFEAGRLKIKAAFEAVDLFGAM</sequence>
<dbReference type="SUPFAM" id="SSF53756">
    <property type="entry name" value="UDP-Glycosyltransferase/glycogen phosphorylase"/>
    <property type="match status" value="1"/>
</dbReference>
<dbReference type="Proteomes" id="UP000526408">
    <property type="component" value="Unassembled WGS sequence"/>
</dbReference>
<dbReference type="AlphaFoldDB" id="A0A7X6H1J2"/>
<dbReference type="Gene3D" id="3.40.50.2000">
    <property type="entry name" value="Glycogen Phosphorylase B"/>
    <property type="match status" value="1"/>
</dbReference>
<dbReference type="CDD" id="cd04186">
    <property type="entry name" value="GT_2_like_c"/>
    <property type="match status" value="1"/>
</dbReference>
<dbReference type="InterPro" id="IPR001173">
    <property type="entry name" value="Glyco_trans_2-like"/>
</dbReference>
<protein>
    <submittedName>
        <fullName evidence="2">Glycosyltransferase</fullName>
    </submittedName>
</protein>
<dbReference type="PANTHER" id="PTHR43179:SF7">
    <property type="entry name" value="RHAMNOSYLTRANSFERASE WBBL"/>
    <property type="match status" value="1"/>
</dbReference>
<dbReference type="PANTHER" id="PTHR43179">
    <property type="entry name" value="RHAMNOSYLTRANSFERASE WBBL"/>
    <property type="match status" value="1"/>
</dbReference>
<evidence type="ECO:0000313" key="3">
    <source>
        <dbReference type="Proteomes" id="UP000526408"/>
    </source>
</evidence>
<dbReference type="RefSeq" id="WP_168623831.1">
    <property type="nucleotide sequence ID" value="NZ_JAAZQQ010000004.1"/>
</dbReference>
<dbReference type="Pfam" id="PF00535">
    <property type="entry name" value="Glycos_transf_2"/>
    <property type="match status" value="1"/>
</dbReference>
<evidence type="ECO:0000259" key="1">
    <source>
        <dbReference type="Pfam" id="PF00535"/>
    </source>
</evidence>
<keyword evidence="3" id="KW-1185">Reference proteome</keyword>
<organism evidence="2 3">
    <name type="scientific">Roseicyclus persicicus</name>
    <dbReference type="NCBI Taxonomy" id="2650661"/>
    <lineage>
        <taxon>Bacteria</taxon>
        <taxon>Pseudomonadati</taxon>
        <taxon>Pseudomonadota</taxon>
        <taxon>Alphaproteobacteria</taxon>
        <taxon>Rhodobacterales</taxon>
        <taxon>Roseobacteraceae</taxon>
        <taxon>Roseicyclus</taxon>
    </lineage>
</organism>
<dbReference type="InterPro" id="IPR029044">
    <property type="entry name" value="Nucleotide-diphossugar_trans"/>
</dbReference>